<gene>
    <name evidence="2" type="ORF">GTW51_11340</name>
</gene>
<keyword evidence="3" id="KW-1185">Reference proteome</keyword>
<accession>A0A6L9MHG0</accession>
<evidence type="ECO:0000256" key="1">
    <source>
        <dbReference type="SAM" id="SignalP"/>
    </source>
</evidence>
<name>A0A6L9MHG0_9HYPH</name>
<dbReference type="RefSeq" id="WP_163044037.1">
    <property type="nucleotide sequence ID" value="NZ_JAAAMJ010000007.1"/>
</dbReference>
<dbReference type="AlphaFoldDB" id="A0A6L9MHG0"/>
<dbReference type="PROSITE" id="PS51257">
    <property type="entry name" value="PROKAR_LIPOPROTEIN"/>
    <property type="match status" value="1"/>
</dbReference>
<dbReference type="EMBL" id="JAAAMJ010000007">
    <property type="protein sequence ID" value="NDV87293.1"/>
    <property type="molecule type" value="Genomic_DNA"/>
</dbReference>
<dbReference type="Proteomes" id="UP000476332">
    <property type="component" value="Unassembled WGS sequence"/>
</dbReference>
<feature type="signal peptide" evidence="1">
    <location>
        <begin position="1"/>
        <end position="20"/>
    </location>
</feature>
<sequence length="84" mass="8451">MLRSSVIAATLFAACLPAGHAEPLLVRTVTLGGVTGAGYYSRVEQGYRFVGGRPLEVAAEGDPIAVSALEGGDTAMDADAGGAR</sequence>
<organism evidence="2 3">
    <name type="scientific">Aurantimonas aggregata</name>
    <dbReference type="NCBI Taxonomy" id="2047720"/>
    <lineage>
        <taxon>Bacteria</taxon>
        <taxon>Pseudomonadati</taxon>
        <taxon>Pseudomonadota</taxon>
        <taxon>Alphaproteobacteria</taxon>
        <taxon>Hyphomicrobiales</taxon>
        <taxon>Aurantimonadaceae</taxon>
        <taxon>Aurantimonas</taxon>
    </lineage>
</organism>
<comment type="caution">
    <text evidence="2">The sequence shown here is derived from an EMBL/GenBank/DDBJ whole genome shotgun (WGS) entry which is preliminary data.</text>
</comment>
<keyword evidence="1" id="KW-0732">Signal</keyword>
<protein>
    <submittedName>
        <fullName evidence="2">Uncharacterized protein</fullName>
    </submittedName>
</protein>
<reference evidence="2 3" key="1">
    <citation type="submission" date="2020-01" db="EMBL/GenBank/DDBJ databases">
        <title>Genomes of bacteria type strains.</title>
        <authorList>
            <person name="Chen J."/>
            <person name="Zhu S."/>
            <person name="Chen J."/>
        </authorList>
    </citation>
    <scope>NUCLEOTIDE SEQUENCE [LARGE SCALE GENOMIC DNA]</scope>
    <source>
        <strain evidence="2 3">KCTC 52919</strain>
    </source>
</reference>
<proteinExistence type="predicted"/>
<feature type="chain" id="PRO_5026670942" evidence="1">
    <location>
        <begin position="21"/>
        <end position="84"/>
    </location>
</feature>
<evidence type="ECO:0000313" key="2">
    <source>
        <dbReference type="EMBL" id="NDV87293.1"/>
    </source>
</evidence>
<evidence type="ECO:0000313" key="3">
    <source>
        <dbReference type="Proteomes" id="UP000476332"/>
    </source>
</evidence>